<feature type="zinc finger region" description="TRAF-type" evidence="4">
    <location>
        <begin position="35"/>
        <end position="111"/>
    </location>
</feature>
<evidence type="ECO:0000256" key="2">
    <source>
        <dbReference type="ARBA" id="ARBA00022771"/>
    </source>
</evidence>
<keyword evidence="8" id="KW-1185">Reference proteome</keyword>
<dbReference type="Gene3D" id="6.10.250.1730">
    <property type="match status" value="1"/>
</dbReference>
<dbReference type="OrthoDB" id="422728at2759"/>
<dbReference type="InterPro" id="IPR051986">
    <property type="entry name" value="Innate_Immune_Apopt_Reg"/>
</dbReference>
<name>A0A8T1T9I2_CHESE</name>
<dbReference type="InterPro" id="IPR049439">
    <property type="entry name" value="TRAFD1-XIAF1_Znf"/>
</dbReference>
<reference evidence="7 8" key="1">
    <citation type="journal article" date="2020" name="G3 (Bethesda)">
        <title>Draft Genome of the Common Snapping Turtle, Chelydra serpentina, a Model for Phenotypic Plasticity in Reptiles.</title>
        <authorList>
            <person name="Das D."/>
            <person name="Singh S.K."/>
            <person name="Bierstedt J."/>
            <person name="Erickson A."/>
            <person name="Galli G.L.J."/>
            <person name="Crossley D.A. 2nd"/>
            <person name="Rhen T."/>
        </authorList>
    </citation>
    <scope>NUCLEOTIDE SEQUENCE [LARGE SCALE GENOMIC DNA]</scope>
    <source>
        <strain evidence="7">KW</strain>
    </source>
</reference>
<keyword evidence="1 4" id="KW-0479">Metal-binding</keyword>
<sequence>MKEKQGHIPRETMEEESKFCKNCKRDVSAANFSLHEAHCMRFLAICPECDEPIALKEMEEHQEEAHKQVRCKLCHQSMQKYLLENHESSECNERSLKCTFCELEMPFNKLQRHLEACGSRTELCWECNKYIMYKDLDKHKDVCQNDKKLPSNGEMHYQPSEVSARQTSILPPSGLSDNLCQQCNKCFPDDQYLQHLNECSPLSKLAEILASQSVTKSRPLPPPSPVMSSPLANAATAWKDVRPKRKEKDLSSASRPSLKPLKNKKSAGRPAFTATLDPVLPKVLEDPMTYDVLVTCSQCNILLPGPTLRKHETKCLRLASLQNLRRKPKWSPGKQEEPF</sequence>
<dbReference type="EMBL" id="JAHGAV010000022">
    <property type="protein sequence ID" value="KAG6937729.1"/>
    <property type="molecule type" value="Genomic_DNA"/>
</dbReference>
<evidence type="ECO:0000313" key="8">
    <source>
        <dbReference type="Proteomes" id="UP000765507"/>
    </source>
</evidence>
<dbReference type="InterPro" id="IPR013083">
    <property type="entry name" value="Znf_RING/FYVE/PHD"/>
</dbReference>
<dbReference type="GO" id="GO:0008270">
    <property type="term" value="F:zinc ion binding"/>
    <property type="evidence" value="ECO:0007669"/>
    <property type="project" value="UniProtKB-KW"/>
</dbReference>
<dbReference type="InterPro" id="IPR001293">
    <property type="entry name" value="Znf_TRAF"/>
</dbReference>
<dbReference type="Gene3D" id="3.30.40.10">
    <property type="entry name" value="Zinc/RING finger domain, C3HC4 (zinc finger)"/>
    <property type="match status" value="2"/>
</dbReference>
<dbReference type="GO" id="GO:0005739">
    <property type="term" value="C:mitochondrion"/>
    <property type="evidence" value="ECO:0007669"/>
    <property type="project" value="TreeGrafter"/>
</dbReference>
<keyword evidence="2 4" id="KW-0863">Zinc-finger</keyword>
<proteinExistence type="predicted"/>
<feature type="domain" description="TRAF-type" evidence="6">
    <location>
        <begin position="35"/>
        <end position="111"/>
    </location>
</feature>
<organism evidence="7 8">
    <name type="scientific">Chelydra serpentina</name>
    <name type="common">Snapping turtle</name>
    <name type="synonym">Testudo serpentina</name>
    <dbReference type="NCBI Taxonomy" id="8475"/>
    <lineage>
        <taxon>Eukaryota</taxon>
        <taxon>Metazoa</taxon>
        <taxon>Chordata</taxon>
        <taxon>Craniata</taxon>
        <taxon>Vertebrata</taxon>
        <taxon>Euteleostomi</taxon>
        <taxon>Archelosauria</taxon>
        <taxon>Testudinata</taxon>
        <taxon>Testudines</taxon>
        <taxon>Cryptodira</taxon>
        <taxon>Durocryptodira</taxon>
        <taxon>Americhelydia</taxon>
        <taxon>Chelydroidea</taxon>
        <taxon>Chelydridae</taxon>
        <taxon>Chelydra</taxon>
    </lineage>
</organism>
<comment type="caution">
    <text evidence="7">The sequence shown here is derived from an EMBL/GenBank/DDBJ whole genome shotgun (WGS) entry which is preliminary data.</text>
</comment>
<evidence type="ECO:0000256" key="4">
    <source>
        <dbReference type="PROSITE-ProRule" id="PRU00207"/>
    </source>
</evidence>
<dbReference type="AlphaFoldDB" id="A0A8T1T9I2"/>
<dbReference type="PANTHER" id="PTHR16295">
    <property type="entry name" value="TRAF-TYPE ZINC FINGER PROTEIN-RELATED"/>
    <property type="match status" value="1"/>
</dbReference>
<evidence type="ECO:0000259" key="6">
    <source>
        <dbReference type="PROSITE" id="PS50145"/>
    </source>
</evidence>
<dbReference type="InterPro" id="IPR041386">
    <property type="entry name" value="XAF1_C"/>
</dbReference>
<evidence type="ECO:0000256" key="5">
    <source>
        <dbReference type="SAM" id="MobiDB-lite"/>
    </source>
</evidence>
<accession>A0A8T1T9I2</accession>
<gene>
    <name evidence="7" type="primary">XAF1</name>
    <name evidence="7" type="ORF">G0U57_008717</name>
</gene>
<dbReference type="PROSITE" id="PS50145">
    <property type="entry name" value="ZF_TRAF"/>
    <property type="match status" value="1"/>
</dbReference>
<evidence type="ECO:0000256" key="1">
    <source>
        <dbReference type="ARBA" id="ARBA00022723"/>
    </source>
</evidence>
<keyword evidence="3 4" id="KW-0862">Zinc</keyword>
<dbReference type="Proteomes" id="UP000765507">
    <property type="component" value="Unassembled WGS sequence"/>
</dbReference>
<dbReference type="PANTHER" id="PTHR16295:SF17">
    <property type="entry name" value="XIAP-ASSOCIATED FACTOR 1"/>
    <property type="match status" value="1"/>
</dbReference>
<dbReference type="GO" id="GO:0006915">
    <property type="term" value="P:apoptotic process"/>
    <property type="evidence" value="ECO:0007669"/>
    <property type="project" value="InterPro"/>
</dbReference>
<dbReference type="InterPro" id="IPR031220">
    <property type="entry name" value="XAF1_C_sf"/>
</dbReference>
<dbReference type="Pfam" id="PF18608">
    <property type="entry name" value="XAF1_C"/>
    <property type="match status" value="1"/>
</dbReference>
<protein>
    <submittedName>
        <fullName evidence="7">XIAP associated factor 1</fullName>
    </submittedName>
</protein>
<evidence type="ECO:0000256" key="3">
    <source>
        <dbReference type="ARBA" id="ARBA00022833"/>
    </source>
</evidence>
<dbReference type="Pfam" id="PF21366">
    <property type="entry name" value="TRAFD1-XIAF1_ZnF"/>
    <property type="match status" value="1"/>
</dbReference>
<feature type="region of interest" description="Disordered" evidence="5">
    <location>
        <begin position="237"/>
        <end position="269"/>
    </location>
</feature>
<evidence type="ECO:0000313" key="7">
    <source>
        <dbReference type="EMBL" id="KAG6937729.1"/>
    </source>
</evidence>